<reference evidence="1 2" key="1">
    <citation type="journal article" date="2016" name="Nat. Commun.">
        <title>Thousands of microbial genomes shed light on interconnected biogeochemical processes in an aquifer system.</title>
        <authorList>
            <person name="Anantharaman K."/>
            <person name="Brown C.T."/>
            <person name="Hug L.A."/>
            <person name="Sharon I."/>
            <person name="Castelle C.J."/>
            <person name="Probst A.J."/>
            <person name="Thomas B.C."/>
            <person name="Singh A."/>
            <person name="Wilkins M.J."/>
            <person name="Karaoz U."/>
            <person name="Brodie E.L."/>
            <person name="Williams K.H."/>
            <person name="Hubbard S.S."/>
            <person name="Banfield J.F."/>
        </authorList>
    </citation>
    <scope>NUCLEOTIDE SEQUENCE [LARGE SCALE GENOMIC DNA]</scope>
</reference>
<dbReference type="AlphaFoldDB" id="A0A1F2UP13"/>
<proteinExistence type="predicted"/>
<dbReference type="InterPro" id="IPR036280">
    <property type="entry name" value="Multihaem_cyt_sf"/>
</dbReference>
<name>A0A1F2UP13_9ACTN</name>
<accession>A0A1F2UP13</accession>
<sequence>MKFNPEDGQDFGPHCRNCHRGSSSCGTCHTSGDTKYLAAGGIGSGEAESSIDANNANNSLKNSAFDTDYTTTNQENTVTISNYYGFFKKSRTVDWTVWSGNWRQDPGIATALDVANMCADDGFSWPHRTLGWKMLKDDLFGLDFDNSTVVDAGEARTGGMVAHDLDSVCLDCHNPTIWNATSALDHVDDPADDALTPNDNNDDELILRGLP</sequence>
<evidence type="ECO:0000313" key="2">
    <source>
        <dbReference type="Proteomes" id="UP000178086"/>
    </source>
</evidence>
<protein>
    <submittedName>
        <fullName evidence="1">Uncharacterized protein</fullName>
    </submittedName>
</protein>
<evidence type="ECO:0000313" key="1">
    <source>
        <dbReference type="EMBL" id="OFW34694.1"/>
    </source>
</evidence>
<dbReference type="Proteomes" id="UP000178086">
    <property type="component" value="Unassembled WGS sequence"/>
</dbReference>
<organism evidence="1 2">
    <name type="scientific">Candidatus Aquicultor primus</name>
    <dbReference type="NCBI Taxonomy" id="1797195"/>
    <lineage>
        <taxon>Bacteria</taxon>
        <taxon>Bacillati</taxon>
        <taxon>Actinomycetota</taxon>
        <taxon>Candidatus Aquicultoria</taxon>
        <taxon>Candidatus Aquicultorales</taxon>
        <taxon>Candidatus Aquicultoraceae</taxon>
        <taxon>Candidatus Aquicultor</taxon>
    </lineage>
</organism>
<dbReference type="SUPFAM" id="SSF48695">
    <property type="entry name" value="Multiheme cytochromes"/>
    <property type="match status" value="1"/>
</dbReference>
<dbReference type="EMBL" id="MELI01000035">
    <property type="protein sequence ID" value="OFW34694.1"/>
    <property type="molecule type" value="Genomic_DNA"/>
</dbReference>
<comment type="caution">
    <text evidence="1">The sequence shown here is derived from an EMBL/GenBank/DDBJ whole genome shotgun (WGS) entry which is preliminary data.</text>
</comment>
<gene>
    <name evidence="1" type="ORF">A2074_01455</name>
</gene>